<keyword evidence="4" id="KW-1185">Reference proteome</keyword>
<reference evidence="3 4" key="1">
    <citation type="submission" date="2023-11" db="EMBL/GenBank/DDBJ databases">
        <title>Dfirmibasis_genome.</title>
        <authorList>
            <person name="Edelbroek B."/>
            <person name="Kjellin J."/>
            <person name="Jerlstrom-Hultqvist J."/>
            <person name="Soderbom F."/>
        </authorList>
    </citation>
    <scope>NUCLEOTIDE SEQUENCE [LARGE SCALE GENOMIC DNA]</scope>
    <source>
        <strain evidence="3 4">TNS-C-14</strain>
    </source>
</reference>
<dbReference type="EMBL" id="JAVFKY010000002">
    <property type="protein sequence ID" value="KAK5580567.1"/>
    <property type="molecule type" value="Genomic_DNA"/>
</dbReference>
<feature type="transmembrane region" description="Helical" evidence="2">
    <location>
        <begin position="6"/>
        <end position="24"/>
    </location>
</feature>
<evidence type="ECO:0000313" key="3">
    <source>
        <dbReference type="EMBL" id="KAK5580567.1"/>
    </source>
</evidence>
<keyword evidence="2" id="KW-1133">Transmembrane helix</keyword>
<evidence type="ECO:0000256" key="1">
    <source>
        <dbReference type="SAM" id="MobiDB-lite"/>
    </source>
</evidence>
<keyword evidence="2" id="KW-0472">Membrane</keyword>
<dbReference type="AlphaFoldDB" id="A0AAN7YY05"/>
<dbReference type="Proteomes" id="UP001344447">
    <property type="component" value="Unassembled WGS sequence"/>
</dbReference>
<keyword evidence="2" id="KW-0812">Transmembrane</keyword>
<protein>
    <submittedName>
        <fullName evidence="3">Uncharacterized protein</fullName>
    </submittedName>
</protein>
<gene>
    <name evidence="3" type="ORF">RB653_000587</name>
</gene>
<feature type="region of interest" description="Disordered" evidence="1">
    <location>
        <begin position="169"/>
        <end position="188"/>
    </location>
</feature>
<sequence length="382" mass="41724">MKLINFIIYFFLIGIVHSINYGIFELNTIRRGGNLFLFRGANPNAFSLTPASPGVIVTFFRYNGESNIYYSHRIQIVENLNHEASQLGTTPNTLANSGRIIGYAYRDIPRDVFNGLNVANLNQLINGPNLITPVGPFHPIGRMIDVLALLGRWIELRFTSNIQAEEFADDHPQKFSRPSESYDDEGGGSGVSNDLELAFYQKNPNGVYYIEKRKEENKQGETAMFSELIHQGTNVVKEAANGVKITGVNIWNKAKGIFTREKETINSKTSSAVVKVEKEANAVVTSVKNDGNAVVKAGKTAVDTVKKESTIIVKTGESIIETTKKEGNAFIDEGGAVISEIEKDGVQFARGAEEMGEVAGEVAGDLGRATAGRLVMDLAEVA</sequence>
<evidence type="ECO:0000256" key="2">
    <source>
        <dbReference type="SAM" id="Phobius"/>
    </source>
</evidence>
<evidence type="ECO:0000313" key="4">
    <source>
        <dbReference type="Proteomes" id="UP001344447"/>
    </source>
</evidence>
<organism evidence="3 4">
    <name type="scientific">Dictyostelium firmibasis</name>
    <dbReference type="NCBI Taxonomy" id="79012"/>
    <lineage>
        <taxon>Eukaryota</taxon>
        <taxon>Amoebozoa</taxon>
        <taxon>Evosea</taxon>
        <taxon>Eumycetozoa</taxon>
        <taxon>Dictyostelia</taxon>
        <taxon>Dictyosteliales</taxon>
        <taxon>Dictyosteliaceae</taxon>
        <taxon>Dictyostelium</taxon>
    </lineage>
</organism>
<proteinExistence type="predicted"/>
<comment type="caution">
    <text evidence="3">The sequence shown here is derived from an EMBL/GenBank/DDBJ whole genome shotgun (WGS) entry which is preliminary data.</text>
</comment>
<name>A0AAN7YY05_9MYCE</name>
<accession>A0AAN7YY05</accession>